<gene>
    <name evidence="2" type="ORF">CDL15_Pgr019231</name>
</gene>
<feature type="region of interest" description="Disordered" evidence="1">
    <location>
        <begin position="1"/>
        <end position="53"/>
    </location>
</feature>
<comment type="caution">
    <text evidence="2">The sequence shown here is derived from an EMBL/GenBank/DDBJ whole genome shotgun (WGS) entry which is preliminary data.</text>
</comment>
<dbReference type="AlphaFoldDB" id="A0A218W616"/>
<dbReference type="EMBL" id="MTKT01005376">
    <property type="protein sequence ID" value="OWM67730.1"/>
    <property type="molecule type" value="Genomic_DNA"/>
</dbReference>
<proteinExistence type="predicted"/>
<evidence type="ECO:0000313" key="2">
    <source>
        <dbReference type="EMBL" id="OWM67730.1"/>
    </source>
</evidence>
<sequence>MRSGDTDGVKVGKDGRDGRGGEGDGGRQRSMSKTSGTRATAGSESELTAPPPPLCLLFSDEAVGIRPRFRMIPIKSYWN</sequence>
<name>A0A218W616_PUNGR</name>
<protein>
    <submittedName>
        <fullName evidence="2">Uncharacterized protein</fullName>
    </submittedName>
</protein>
<dbReference type="Proteomes" id="UP000197138">
    <property type="component" value="Unassembled WGS sequence"/>
</dbReference>
<evidence type="ECO:0000256" key="1">
    <source>
        <dbReference type="SAM" id="MobiDB-lite"/>
    </source>
</evidence>
<feature type="compositionally biased region" description="Basic and acidic residues" evidence="1">
    <location>
        <begin position="1"/>
        <end position="27"/>
    </location>
</feature>
<organism evidence="2">
    <name type="scientific">Punica granatum</name>
    <name type="common">Pomegranate</name>
    <dbReference type="NCBI Taxonomy" id="22663"/>
    <lineage>
        <taxon>Eukaryota</taxon>
        <taxon>Viridiplantae</taxon>
        <taxon>Streptophyta</taxon>
        <taxon>Embryophyta</taxon>
        <taxon>Tracheophyta</taxon>
        <taxon>Spermatophyta</taxon>
        <taxon>Magnoliopsida</taxon>
        <taxon>eudicotyledons</taxon>
        <taxon>Gunneridae</taxon>
        <taxon>Pentapetalae</taxon>
        <taxon>rosids</taxon>
        <taxon>malvids</taxon>
        <taxon>Myrtales</taxon>
        <taxon>Lythraceae</taxon>
        <taxon>Punica</taxon>
    </lineage>
</organism>
<accession>A0A218W616</accession>
<reference evidence="2" key="1">
    <citation type="submission" date="2017-06" db="EMBL/GenBank/DDBJ databases">
        <title>The pomegranate genome and the genomics of punicalagin biosynthesis.</title>
        <authorList>
            <person name="Xu C."/>
        </authorList>
    </citation>
    <scope>NUCLEOTIDE SEQUENCE [LARGE SCALE GENOMIC DNA]</scope>
    <source>
        <tissue evidence="2">Fresh leaf</tissue>
    </source>
</reference>
<feature type="compositionally biased region" description="Polar residues" evidence="1">
    <location>
        <begin position="29"/>
        <end position="46"/>
    </location>
</feature>